<evidence type="ECO:0000256" key="1">
    <source>
        <dbReference type="ARBA" id="ARBA00022962"/>
    </source>
</evidence>
<protein>
    <submittedName>
        <fullName evidence="3">Anthranilate synthase component II</fullName>
    </submittedName>
</protein>
<sequence length="191" mass="21389">MILLIDNYDSFTYNLYQYLGVYDEVKVFRNDKLKPRDILNLSPSKIVISPGPKSPKEAGNCIEIIKELSPHIPILGVCLGHQCIGAAFGANITYAKELYHGKTSYITHKGKSIFRGIISPLTVTRYHSLVVDQNTLPDSFEVLSSTTNGELMAIQHKEYPLIGLQFHPESITTDCGNKIIENFVKGECFHD</sequence>
<reference evidence="3 4" key="1">
    <citation type="submission" date="2019-03" db="EMBL/GenBank/DDBJ databases">
        <title>Genomic Encyclopedia of Type Strains, Phase IV (KMG-IV): sequencing the most valuable type-strain genomes for metagenomic binning, comparative biology and taxonomic classification.</title>
        <authorList>
            <person name="Goeker M."/>
        </authorList>
    </citation>
    <scope>NUCLEOTIDE SEQUENCE [LARGE SCALE GENOMIC DNA]</scope>
    <source>
        <strain evidence="3 4">DSM 100013</strain>
    </source>
</reference>
<dbReference type="PANTHER" id="PTHR43418:SF4">
    <property type="entry name" value="MULTIFUNCTIONAL TRYPTOPHAN BIOSYNTHESIS PROTEIN"/>
    <property type="match status" value="1"/>
</dbReference>
<dbReference type="OrthoDB" id="9804328at2"/>
<dbReference type="AlphaFoldDB" id="A0A4R2TGW9"/>
<dbReference type="Gene3D" id="3.40.50.880">
    <property type="match status" value="1"/>
</dbReference>
<dbReference type="PROSITE" id="PS51273">
    <property type="entry name" value="GATASE_TYPE_1"/>
    <property type="match status" value="1"/>
</dbReference>
<evidence type="ECO:0000313" key="3">
    <source>
        <dbReference type="EMBL" id="TCQ02411.1"/>
    </source>
</evidence>
<organism evidence="3 4">
    <name type="scientific">Serpentinicella alkaliphila</name>
    <dbReference type="NCBI Taxonomy" id="1734049"/>
    <lineage>
        <taxon>Bacteria</taxon>
        <taxon>Bacillati</taxon>
        <taxon>Bacillota</taxon>
        <taxon>Clostridia</taxon>
        <taxon>Peptostreptococcales</taxon>
        <taxon>Natronincolaceae</taxon>
        <taxon>Serpentinicella</taxon>
    </lineage>
</organism>
<dbReference type="PANTHER" id="PTHR43418">
    <property type="entry name" value="MULTIFUNCTIONAL TRYPTOPHAN BIOSYNTHESIS PROTEIN-RELATED"/>
    <property type="match status" value="1"/>
</dbReference>
<dbReference type="InterPro" id="IPR050472">
    <property type="entry name" value="Anth_synth/Amidotransfase"/>
</dbReference>
<dbReference type="GO" id="GO:0000162">
    <property type="term" value="P:L-tryptophan biosynthetic process"/>
    <property type="evidence" value="ECO:0007669"/>
    <property type="project" value="TreeGrafter"/>
</dbReference>
<dbReference type="PRINTS" id="PR00096">
    <property type="entry name" value="GATASE"/>
</dbReference>
<evidence type="ECO:0000313" key="4">
    <source>
        <dbReference type="Proteomes" id="UP000295504"/>
    </source>
</evidence>
<feature type="domain" description="Glutamine amidotransferase" evidence="2">
    <location>
        <begin position="3"/>
        <end position="184"/>
    </location>
</feature>
<gene>
    <name evidence="3" type="ORF">EDD79_101658</name>
</gene>
<dbReference type="PRINTS" id="PR00099">
    <property type="entry name" value="CPSGATASE"/>
</dbReference>
<dbReference type="Proteomes" id="UP000295504">
    <property type="component" value="Unassembled WGS sequence"/>
</dbReference>
<comment type="caution">
    <text evidence="3">The sequence shown here is derived from an EMBL/GenBank/DDBJ whole genome shotgun (WGS) entry which is preliminary data.</text>
</comment>
<dbReference type="PRINTS" id="PR00097">
    <property type="entry name" value="ANTSNTHASEII"/>
</dbReference>
<dbReference type="FunFam" id="3.40.50.880:FF:000003">
    <property type="entry name" value="Anthranilate synthase component II"/>
    <property type="match status" value="1"/>
</dbReference>
<keyword evidence="1" id="KW-0315">Glutamine amidotransferase</keyword>
<proteinExistence type="predicted"/>
<dbReference type="EMBL" id="SLYC01000016">
    <property type="protein sequence ID" value="TCQ02411.1"/>
    <property type="molecule type" value="Genomic_DNA"/>
</dbReference>
<dbReference type="InterPro" id="IPR029062">
    <property type="entry name" value="Class_I_gatase-like"/>
</dbReference>
<dbReference type="GO" id="GO:0004049">
    <property type="term" value="F:anthranilate synthase activity"/>
    <property type="evidence" value="ECO:0007669"/>
    <property type="project" value="TreeGrafter"/>
</dbReference>
<dbReference type="InterPro" id="IPR017926">
    <property type="entry name" value="GATASE"/>
</dbReference>
<dbReference type="RefSeq" id="WP_132848466.1">
    <property type="nucleotide sequence ID" value="NZ_CP058648.1"/>
</dbReference>
<dbReference type="CDD" id="cd01743">
    <property type="entry name" value="GATase1_Anthranilate_Synthase"/>
    <property type="match status" value="1"/>
</dbReference>
<accession>A0A4R2TGW9</accession>
<keyword evidence="4" id="KW-1185">Reference proteome</keyword>
<dbReference type="Pfam" id="PF00117">
    <property type="entry name" value="GATase"/>
    <property type="match status" value="1"/>
</dbReference>
<dbReference type="InterPro" id="IPR006221">
    <property type="entry name" value="TrpG/PapA_dom"/>
</dbReference>
<dbReference type="GO" id="GO:0005829">
    <property type="term" value="C:cytosol"/>
    <property type="evidence" value="ECO:0007669"/>
    <property type="project" value="TreeGrafter"/>
</dbReference>
<dbReference type="SUPFAM" id="SSF52317">
    <property type="entry name" value="Class I glutamine amidotransferase-like"/>
    <property type="match status" value="1"/>
</dbReference>
<name>A0A4R2TGW9_9FIRM</name>
<evidence type="ECO:0000259" key="2">
    <source>
        <dbReference type="Pfam" id="PF00117"/>
    </source>
</evidence>
<dbReference type="NCBIfam" id="TIGR00566">
    <property type="entry name" value="trpG_papA"/>
    <property type="match status" value="1"/>
</dbReference>